<dbReference type="EMBL" id="CALNXK010000130">
    <property type="protein sequence ID" value="CAH3164666.1"/>
    <property type="molecule type" value="Genomic_DNA"/>
</dbReference>
<comment type="caution">
    <text evidence="12">The sequence shown here is derived from an EMBL/GenBank/DDBJ whole genome shotgun (WGS) entry which is preliminary data.</text>
</comment>
<evidence type="ECO:0000256" key="6">
    <source>
        <dbReference type="ARBA" id="ARBA00023170"/>
    </source>
</evidence>
<evidence type="ECO:0000256" key="1">
    <source>
        <dbReference type="ARBA" id="ARBA00004141"/>
    </source>
</evidence>
<evidence type="ECO:0000256" key="9">
    <source>
        <dbReference type="SAM" id="MobiDB-lite"/>
    </source>
</evidence>
<feature type="region of interest" description="Disordered" evidence="9">
    <location>
        <begin position="361"/>
        <end position="381"/>
    </location>
</feature>
<dbReference type="SUPFAM" id="SSF81321">
    <property type="entry name" value="Family A G protein-coupled receptor-like"/>
    <property type="match status" value="2"/>
</dbReference>
<comment type="similarity">
    <text evidence="8">Belongs to the G-protein coupled receptor 1 family.</text>
</comment>
<feature type="transmembrane region" description="Helical" evidence="10">
    <location>
        <begin position="150"/>
        <end position="171"/>
    </location>
</feature>
<dbReference type="Proteomes" id="UP001159405">
    <property type="component" value="Unassembled WGS sequence"/>
</dbReference>
<dbReference type="PROSITE" id="PS50262">
    <property type="entry name" value="G_PROTEIN_RECEP_F1_2"/>
    <property type="match status" value="2"/>
</dbReference>
<evidence type="ECO:0000256" key="10">
    <source>
        <dbReference type="SAM" id="Phobius"/>
    </source>
</evidence>
<keyword evidence="13" id="KW-1185">Reference proteome</keyword>
<dbReference type="Pfam" id="PF00001">
    <property type="entry name" value="7tm_1"/>
    <property type="match status" value="2"/>
</dbReference>
<dbReference type="PRINTS" id="PR00237">
    <property type="entry name" value="GPCRRHODOPSN"/>
</dbReference>
<dbReference type="InterPro" id="IPR000276">
    <property type="entry name" value="GPCR_Rhodpsn"/>
</dbReference>
<proteinExistence type="inferred from homology"/>
<keyword evidence="6 8" id="KW-0675">Receptor</keyword>
<dbReference type="PANTHER" id="PTHR45695">
    <property type="entry name" value="LEUCOKININ RECEPTOR-RELATED"/>
    <property type="match status" value="1"/>
</dbReference>
<evidence type="ECO:0000256" key="8">
    <source>
        <dbReference type="RuleBase" id="RU000688"/>
    </source>
</evidence>
<feature type="transmembrane region" description="Helical" evidence="10">
    <location>
        <begin position="275"/>
        <end position="295"/>
    </location>
</feature>
<sequence>MSNVSENATGVSTLAGFEEHLTSSTPAVQVDLRVARYCVFGPIFLFSVTGNTLVILTVLILRKMRTVPMIFVANLAACDLTTTISSIAFDLPEVELGFWPYGGVLCKIIWPLATFSTNAAALTLVAISIDRFVSIICPLNLRYRITRGKCLKMILAIYCISALAVTPYSVILKYSASHLPACKENWPEGYYLAKIYTVFLFALQYGLPLIVMSVIYTRIGLKLCKNSSKAAALSTGRGGKSRTSSTSGKLYHSASDAAEYALQKRKRQNEKTAKMFLFVVVIFLVFMMPHQLLWLSHDFLSHSQTFIAYEELISFVCRAFTYANSVLNPIIYGVCNGNFRRGCLAIVKCQCSKASQRSQARKQRTESFGVKPKQKRLRSDSTFRSTTTMDSVTSALLKETKDNRDQHLRKEVLNKKVTANGFKNSAPSLSNGSAPRTVIRDEQTFNESAVSDINANCFPVDRPMQHNSAKPNSRKSLYENTSRNGVFNLPIETKYDTSYWLSETEALLNRLCQELDVDTTGEKGARFSPQRDTSQVIVKLSFKTSLGFLKHTLIMNSTAQVNESSTSWFVEPLSFKVTKIVLYAMILIVGTVGNTMIILIICKFKQMKKAPGNLFILNLAVCDLLTPLVSIPLDLALVESNGKWYLGPVLCKLLPPIATFIATVSPLTLAVISLDRYRTLLHPFKKRLDRKTVKTFIVLVHLFSGVLVLPYIITLELSADGHCSEVWPNPGQLHSKIYTVVLFLGQYALPLVFMAAMYISAAKSLFESTQRARSMSLSSWKNSSTAEGRSRNGSGNDSLSMEAGLIRPCEARSYDSLERHFYKESLHNVQVTKMFIVIVLVFAVMTLPLEVLWMWSEFGDGKTSRVYPAISVMCRLFTYANSCLNPIIFYKLSRDFNRGFSNVFRKCTPCRADKSAVKETQLGAISAYGTWDRNIMRTRTPSWLTPRGSFQSGHSVSFADQEKASPEIKMENHLNVPGAEFENHKKSFSVEMFNRISINKLPEGKYPKGDIANSLRGSVLRVASTSNENVLNRNCSISINVLLCEGNIAIELGNLESLIVLPQTDC</sequence>
<dbReference type="PROSITE" id="PS00237">
    <property type="entry name" value="G_PROTEIN_RECEP_F1_1"/>
    <property type="match status" value="1"/>
</dbReference>
<feature type="domain" description="G-protein coupled receptors family 1 profile" evidence="11">
    <location>
        <begin position="593"/>
        <end position="889"/>
    </location>
</feature>
<dbReference type="Gene3D" id="1.20.1070.10">
    <property type="entry name" value="Rhodopsin 7-helix transmembrane proteins"/>
    <property type="match status" value="2"/>
</dbReference>
<feature type="transmembrane region" description="Helical" evidence="10">
    <location>
        <begin position="614"/>
        <end position="633"/>
    </location>
</feature>
<evidence type="ECO:0000313" key="13">
    <source>
        <dbReference type="Proteomes" id="UP001159405"/>
    </source>
</evidence>
<feature type="transmembrane region" description="Helical" evidence="10">
    <location>
        <begin position="695"/>
        <end position="717"/>
    </location>
</feature>
<feature type="transmembrane region" description="Helical" evidence="10">
    <location>
        <begin position="653"/>
        <end position="674"/>
    </location>
</feature>
<evidence type="ECO:0000313" key="12">
    <source>
        <dbReference type="EMBL" id="CAH3164666.1"/>
    </source>
</evidence>
<protein>
    <recommendedName>
        <fullName evidence="11">G-protein coupled receptors family 1 profile domain-containing protein</fullName>
    </recommendedName>
</protein>
<evidence type="ECO:0000256" key="3">
    <source>
        <dbReference type="ARBA" id="ARBA00022989"/>
    </source>
</evidence>
<evidence type="ECO:0000256" key="5">
    <source>
        <dbReference type="ARBA" id="ARBA00023136"/>
    </source>
</evidence>
<keyword evidence="7 8" id="KW-0807">Transducer</keyword>
<evidence type="ECO:0000259" key="11">
    <source>
        <dbReference type="PROSITE" id="PS50262"/>
    </source>
</evidence>
<evidence type="ECO:0000256" key="2">
    <source>
        <dbReference type="ARBA" id="ARBA00022692"/>
    </source>
</evidence>
<evidence type="ECO:0000256" key="7">
    <source>
        <dbReference type="ARBA" id="ARBA00023224"/>
    </source>
</evidence>
<accession>A0ABN8QHG7</accession>
<keyword evidence="4 8" id="KW-0297">G-protein coupled receptor</keyword>
<dbReference type="InterPro" id="IPR017452">
    <property type="entry name" value="GPCR_Rhodpsn_7TM"/>
</dbReference>
<keyword evidence="5 10" id="KW-0472">Membrane</keyword>
<dbReference type="CDD" id="cd00637">
    <property type="entry name" value="7tm_classA_rhodopsin-like"/>
    <property type="match status" value="2"/>
</dbReference>
<keyword evidence="2 8" id="KW-0812">Transmembrane</keyword>
<feature type="transmembrane region" description="Helical" evidence="10">
    <location>
        <begin position="68"/>
        <end position="88"/>
    </location>
</feature>
<name>A0ABN8QHG7_9CNID</name>
<feature type="transmembrane region" description="Helical" evidence="10">
    <location>
        <begin position="39"/>
        <end position="61"/>
    </location>
</feature>
<feature type="transmembrane region" description="Helical" evidence="10">
    <location>
        <begin position="108"/>
        <end position="129"/>
    </location>
</feature>
<dbReference type="PANTHER" id="PTHR45695:SF9">
    <property type="entry name" value="LEUCOKININ RECEPTOR"/>
    <property type="match status" value="1"/>
</dbReference>
<keyword evidence="3 10" id="KW-1133">Transmembrane helix</keyword>
<feature type="transmembrane region" description="Helical" evidence="10">
    <location>
        <begin position="580"/>
        <end position="602"/>
    </location>
</feature>
<feature type="domain" description="G-protein coupled receptors family 1 profile" evidence="11">
    <location>
        <begin position="50"/>
        <end position="332"/>
    </location>
</feature>
<feature type="transmembrane region" description="Helical" evidence="10">
    <location>
        <begin position="834"/>
        <end position="855"/>
    </location>
</feature>
<feature type="transmembrane region" description="Helical" evidence="10">
    <location>
        <begin position="737"/>
        <end position="761"/>
    </location>
</feature>
<gene>
    <name evidence="12" type="ORF">PLOB_00006795</name>
</gene>
<reference evidence="12 13" key="1">
    <citation type="submission" date="2022-05" db="EMBL/GenBank/DDBJ databases">
        <authorList>
            <consortium name="Genoscope - CEA"/>
            <person name="William W."/>
        </authorList>
    </citation>
    <scope>NUCLEOTIDE SEQUENCE [LARGE SCALE GENOMIC DNA]</scope>
</reference>
<comment type="subcellular location">
    <subcellularLocation>
        <location evidence="1">Membrane</location>
        <topology evidence="1">Multi-pass membrane protein</topology>
    </subcellularLocation>
</comment>
<evidence type="ECO:0000256" key="4">
    <source>
        <dbReference type="ARBA" id="ARBA00023040"/>
    </source>
</evidence>
<feature type="transmembrane region" description="Helical" evidence="10">
    <location>
        <begin position="867"/>
        <end position="890"/>
    </location>
</feature>
<organism evidence="12 13">
    <name type="scientific">Porites lobata</name>
    <dbReference type="NCBI Taxonomy" id="104759"/>
    <lineage>
        <taxon>Eukaryota</taxon>
        <taxon>Metazoa</taxon>
        <taxon>Cnidaria</taxon>
        <taxon>Anthozoa</taxon>
        <taxon>Hexacorallia</taxon>
        <taxon>Scleractinia</taxon>
        <taxon>Fungiina</taxon>
        <taxon>Poritidae</taxon>
        <taxon>Porites</taxon>
    </lineage>
</organism>
<feature type="transmembrane region" description="Helical" evidence="10">
    <location>
        <begin position="191"/>
        <end position="216"/>
    </location>
</feature>